<evidence type="ECO:0000256" key="1">
    <source>
        <dbReference type="SAM" id="MobiDB-lite"/>
    </source>
</evidence>
<organism evidence="3 4">
    <name type="scientific">Streptomyces longispororuber</name>
    <dbReference type="NCBI Taxonomy" id="68230"/>
    <lineage>
        <taxon>Bacteria</taxon>
        <taxon>Bacillati</taxon>
        <taxon>Actinomycetota</taxon>
        <taxon>Actinomycetes</taxon>
        <taxon>Kitasatosporales</taxon>
        <taxon>Streptomycetaceae</taxon>
        <taxon>Streptomyces</taxon>
    </lineage>
</organism>
<evidence type="ECO:0000313" key="3">
    <source>
        <dbReference type="EMBL" id="GHE90634.1"/>
    </source>
</evidence>
<feature type="region of interest" description="Disordered" evidence="1">
    <location>
        <begin position="89"/>
        <end position="112"/>
    </location>
</feature>
<accession>A0A919A732</accession>
<reference evidence="3" key="2">
    <citation type="submission" date="2020-09" db="EMBL/GenBank/DDBJ databases">
        <authorList>
            <person name="Sun Q."/>
            <person name="Ohkuma M."/>
        </authorList>
    </citation>
    <scope>NUCLEOTIDE SEQUENCE</scope>
    <source>
        <strain evidence="3">JCM 4784</strain>
    </source>
</reference>
<evidence type="ECO:0008006" key="5">
    <source>
        <dbReference type="Google" id="ProtNLM"/>
    </source>
</evidence>
<protein>
    <recommendedName>
        <fullName evidence="5">Secreted protein</fullName>
    </recommendedName>
</protein>
<evidence type="ECO:0000256" key="2">
    <source>
        <dbReference type="SAM" id="SignalP"/>
    </source>
</evidence>
<evidence type="ECO:0000313" key="4">
    <source>
        <dbReference type="Proteomes" id="UP000608024"/>
    </source>
</evidence>
<dbReference type="AlphaFoldDB" id="A0A919A732"/>
<keyword evidence="2" id="KW-0732">Signal</keyword>
<gene>
    <name evidence="3" type="ORF">GCM10018785_66770</name>
</gene>
<comment type="caution">
    <text evidence="3">The sequence shown here is derived from an EMBL/GenBank/DDBJ whole genome shotgun (WGS) entry which is preliminary data.</text>
</comment>
<reference evidence="3" key="1">
    <citation type="journal article" date="2014" name="Int. J. Syst. Evol. Microbiol.">
        <title>Complete genome sequence of Corynebacterium casei LMG S-19264T (=DSM 44701T), isolated from a smear-ripened cheese.</title>
        <authorList>
            <consortium name="US DOE Joint Genome Institute (JGI-PGF)"/>
            <person name="Walter F."/>
            <person name="Albersmeier A."/>
            <person name="Kalinowski J."/>
            <person name="Ruckert C."/>
        </authorList>
    </citation>
    <scope>NUCLEOTIDE SEQUENCE</scope>
    <source>
        <strain evidence="3">JCM 4784</strain>
    </source>
</reference>
<feature type="signal peptide" evidence="2">
    <location>
        <begin position="1"/>
        <end position="25"/>
    </location>
</feature>
<keyword evidence="4" id="KW-1185">Reference proteome</keyword>
<dbReference type="Proteomes" id="UP000608024">
    <property type="component" value="Unassembled WGS sequence"/>
</dbReference>
<dbReference type="EMBL" id="BNBT01000169">
    <property type="protein sequence ID" value="GHE90634.1"/>
    <property type="molecule type" value="Genomic_DNA"/>
</dbReference>
<name>A0A919A732_9ACTN</name>
<proteinExistence type="predicted"/>
<dbReference type="RefSeq" id="WP_190139904.1">
    <property type="nucleotide sequence ID" value="NZ_BNBT01000169.1"/>
</dbReference>
<sequence>MARRSALLAAAAFALAAVTASPASAVPSAQEPTPSGIICSAMWDIREKTYFWTSCWADQSVPYQEYRAVVHCTNGVAYGPWAVPYAPPRKTSSKAVCSGGTRTGFTTEWRRP</sequence>
<feature type="chain" id="PRO_5036725394" description="Secreted protein" evidence="2">
    <location>
        <begin position="26"/>
        <end position="112"/>
    </location>
</feature>